<proteinExistence type="predicted"/>
<accession>A0A0H5D532</accession>
<dbReference type="EMBL" id="CVRL01000039">
    <property type="protein sequence ID" value="CRL12322.1"/>
    <property type="molecule type" value="Genomic_DNA"/>
</dbReference>
<evidence type="ECO:0000313" key="2">
    <source>
        <dbReference type="EMBL" id="CRL12322.1"/>
    </source>
</evidence>
<organism evidence="2 3">
    <name type="scientific">Phaeobacter italicus</name>
    <dbReference type="NCBI Taxonomy" id="481446"/>
    <lineage>
        <taxon>Bacteria</taxon>
        <taxon>Pseudomonadati</taxon>
        <taxon>Pseudomonadota</taxon>
        <taxon>Alphaproteobacteria</taxon>
        <taxon>Rhodobacterales</taxon>
        <taxon>Roseobacteraceae</taxon>
        <taxon>Phaeobacter</taxon>
    </lineage>
</organism>
<dbReference type="STRING" id="481446.NIT7645_01910"/>
<dbReference type="AlphaFoldDB" id="A0A0H5D532"/>
<reference evidence="3" key="1">
    <citation type="submission" date="2015-05" db="EMBL/GenBank/DDBJ databases">
        <authorList>
            <person name="Rodrigo-Torres Lidia"/>
            <person name="Arahal R.David."/>
        </authorList>
    </citation>
    <scope>NUCLEOTIDE SEQUENCE [LARGE SCALE GENOMIC DNA]</scope>
    <source>
        <strain evidence="3">CECT 7321</strain>
    </source>
</reference>
<keyword evidence="3" id="KW-1185">Reference proteome</keyword>
<sequence length="80" mass="8528">MRNCPHGRNTLVGGDPWHGQGPEDSTWLPDMALRYALCLDESTHGPFRGVSRAGCLCSTTLDWPAAGREHTPAPLATVGG</sequence>
<feature type="region of interest" description="Disordered" evidence="1">
    <location>
        <begin position="1"/>
        <end position="23"/>
    </location>
</feature>
<protein>
    <submittedName>
        <fullName evidence="2">Uncharacterized protein</fullName>
    </submittedName>
</protein>
<dbReference type="Proteomes" id="UP000043764">
    <property type="component" value="Unassembled WGS sequence"/>
</dbReference>
<name>A0A0H5D532_9RHOB</name>
<evidence type="ECO:0000256" key="1">
    <source>
        <dbReference type="SAM" id="MobiDB-lite"/>
    </source>
</evidence>
<gene>
    <name evidence="2" type="ORF">NIT7321_03196</name>
</gene>
<evidence type="ECO:0000313" key="3">
    <source>
        <dbReference type="Proteomes" id="UP000043764"/>
    </source>
</evidence>